<sequence>MRNYVFSTLPCDGWETEQFIQACRQFGLRGIEWRDRGDQVWSEFSAKQSWRQMVQLLEEKDIAIVSIGSSICVKGNDQDRQQLESFRSIAEAAGIAGAKGVRIFLGNFAARRDAPRELLDHGAIVRWLQAACDMAEAEGTSVWIETHNEYATGRVLRGLLEEVERPNCEIIYDIIHPLEDGESPEETIALIGDRIAHVHVKDGVPSPDPIQHAWKYTRLGEGEIPLKQICSLLDQRGYRGNYSLEWESKWRSELRGEGMAFEQVLEVYVPYMERIFDSIMHERGRQR</sequence>
<proteinExistence type="predicted"/>
<dbReference type="InterPro" id="IPR013022">
    <property type="entry name" value="Xyl_isomerase-like_TIM-brl"/>
</dbReference>
<dbReference type="InterPro" id="IPR036237">
    <property type="entry name" value="Xyl_isomerase-like_sf"/>
</dbReference>
<feature type="domain" description="Xylose isomerase-like TIM barrel" evidence="1">
    <location>
        <begin position="20"/>
        <end position="253"/>
    </location>
</feature>
<dbReference type="PANTHER" id="PTHR12110:SF41">
    <property type="entry name" value="INOSOSE DEHYDRATASE"/>
    <property type="match status" value="1"/>
</dbReference>
<evidence type="ECO:0000259" key="1">
    <source>
        <dbReference type="Pfam" id="PF01261"/>
    </source>
</evidence>
<accession>A0A198AHG6</accession>
<dbReference type="Proteomes" id="UP000078454">
    <property type="component" value="Unassembled WGS sequence"/>
</dbReference>
<dbReference type="Gene3D" id="3.20.20.150">
    <property type="entry name" value="Divalent-metal-dependent TIM barrel enzymes"/>
    <property type="match status" value="1"/>
</dbReference>
<dbReference type="RefSeq" id="WP_068663116.1">
    <property type="nucleotide sequence ID" value="NZ_LYPB01000050.1"/>
</dbReference>
<dbReference type="OrthoDB" id="3185623at2"/>
<dbReference type="AlphaFoldDB" id="A0A198AHG6"/>
<organism evidence="2 3">
    <name type="scientific">Paenibacillus oryzisoli</name>
    <dbReference type="NCBI Taxonomy" id="1850517"/>
    <lineage>
        <taxon>Bacteria</taxon>
        <taxon>Bacillati</taxon>
        <taxon>Bacillota</taxon>
        <taxon>Bacilli</taxon>
        <taxon>Bacillales</taxon>
        <taxon>Paenibacillaceae</taxon>
        <taxon>Paenibacillus</taxon>
    </lineage>
</organism>
<dbReference type="Pfam" id="PF01261">
    <property type="entry name" value="AP_endonuc_2"/>
    <property type="match status" value="1"/>
</dbReference>
<dbReference type="PANTHER" id="PTHR12110">
    <property type="entry name" value="HYDROXYPYRUVATE ISOMERASE"/>
    <property type="match status" value="1"/>
</dbReference>
<dbReference type="InterPro" id="IPR050312">
    <property type="entry name" value="IolE/XylAMocC-like"/>
</dbReference>
<gene>
    <name evidence="2" type="ORF">A8708_18105</name>
</gene>
<reference evidence="2 3" key="1">
    <citation type="submission" date="2016-05" db="EMBL/GenBank/DDBJ databases">
        <title>Paenibacillus sp. 1ZS3-15 nov., isolated from the rhizosphere soil.</title>
        <authorList>
            <person name="Zhang X.X."/>
            <person name="Zhang J."/>
        </authorList>
    </citation>
    <scope>NUCLEOTIDE SEQUENCE [LARGE SCALE GENOMIC DNA]</scope>
    <source>
        <strain evidence="2 3">1ZS3-15</strain>
    </source>
</reference>
<dbReference type="EMBL" id="LYPB01000050">
    <property type="protein sequence ID" value="OAS20486.1"/>
    <property type="molecule type" value="Genomic_DNA"/>
</dbReference>
<dbReference type="STRING" id="1850517.A8708_18105"/>
<dbReference type="SUPFAM" id="SSF51658">
    <property type="entry name" value="Xylose isomerase-like"/>
    <property type="match status" value="1"/>
</dbReference>
<evidence type="ECO:0000313" key="2">
    <source>
        <dbReference type="EMBL" id="OAS20486.1"/>
    </source>
</evidence>
<evidence type="ECO:0000313" key="3">
    <source>
        <dbReference type="Proteomes" id="UP000078454"/>
    </source>
</evidence>
<comment type="caution">
    <text evidence="2">The sequence shown here is derived from an EMBL/GenBank/DDBJ whole genome shotgun (WGS) entry which is preliminary data.</text>
</comment>
<protein>
    <recommendedName>
        <fullName evidence="1">Xylose isomerase-like TIM barrel domain-containing protein</fullName>
    </recommendedName>
</protein>
<keyword evidence="3" id="KW-1185">Reference proteome</keyword>
<name>A0A198AHG6_9BACL</name>